<reference evidence="3" key="1">
    <citation type="submission" date="2014-09" db="EMBL/GenBank/DDBJ databases">
        <authorList>
            <person name="Mudge J."/>
            <person name="Ramaraj T."/>
            <person name="Lindquist I.E."/>
            <person name="Bharti A.K."/>
            <person name="Sundararajan A."/>
            <person name="Cameron C.T."/>
            <person name="Woodward J.E."/>
            <person name="May G.D."/>
            <person name="Brubaker C."/>
            <person name="Broadhvest J."/>
            <person name="Wilkins T.A."/>
        </authorList>
    </citation>
    <scope>NUCLEOTIDE SEQUENCE</scope>
    <source>
        <strain evidence="3">cv. AKA8401</strain>
    </source>
</reference>
<gene>
    <name evidence="2" type="ORF">F383_24929</name>
</gene>
<organism evidence="2 3">
    <name type="scientific">Gossypium arboreum</name>
    <name type="common">Tree cotton</name>
    <name type="synonym">Gossypium nanking</name>
    <dbReference type="NCBI Taxonomy" id="29729"/>
    <lineage>
        <taxon>Eukaryota</taxon>
        <taxon>Viridiplantae</taxon>
        <taxon>Streptophyta</taxon>
        <taxon>Embryophyta</taxon>
        <taxon>Tracheophyta</taxon>
        <taxon>Spermatophyta</taxon>
        <taxon>Magnoliopsida</taxon>
        <taxon>eudicotyledons</taxon>
        <taxon>Gunneridae</taxon>
        <taxon>Pentapetalae</taxon>
        <taxon>rosids</taxon>
        <taxon>malvids</taxon>
        <taxon>Malvales</taxon>
        <taxon>Malvaceae</taxon>
        <taxon>Malvoideae</taxon>
        <taxon>Gossypium</taxon>
    </lineage>
</organism>
<keyword evidence="1" id="KW-0812">Transmembrane</keyword>
<protein>
    <submittedName>
        <fullName evidence="2">Pentatricopeptide repeat-containing-like protein</fullName>
    </submittedName>
</protein>
<dbReference type="Proteomes" id="UP000032142">
    <property type="component" value="Unassembled WGS sequence"/>
</dbReference>
<feature type="transmembrane region" description="Helical" evidence="1">
    <location>
        <begin position="70"/>
        <end position="88"/>
    </location>
</feature>
<dbReference type="AlphaFoldDB" id="A0A0B0P0N9"/>
<evidence type="ECO:0000313" key="2">
    <source>
        <dbReference type="EMBL" id="KHG20278.1"/>
    </source>
</evidence>
<evidence type="ECO:0000256" key="1">
    <source>
        <dbReference type="SAM" id="Phobius"/>
    </source>
</evidence>
<proteinExistence type="predicted"/>
<keyword evidence="1" id="KW-1133">Transmembrane helix</keyword>
<sequence length="105" mass="12082">MFWRPGTGLAYSTGDWVARHVLQIPNGLCEQTRWSKENFNGNLDEYVKDKKISCYVQVGTVSSGWRSSEILSHYQAIIWAILIGLYWLMGCKHINYSYAYANVIV</sequence>
<keyword evidence="3" id="KW-1185">Reference proteome</keyword>
<keyword evidence="1" id="KW-0472">Membrane</keyword>
<dbReference type="EMBL" id="KN415302">
    <property type="protein sequence ID" value="KHG20278.1"/>
    <property type="molecule type" value="Genomic_DNA"/>
</dbReference>
<evidence type="ECO:0000313" key="3">
    <source>
        <dbReference type="Proteomes" id="UP000032142"/>
    </source>
</evidence>
<name>A0A0B0P0N9_GOSAR</name>
<accession>A0A0B0P0N9</accession>